<name>A0A0K1Q045_9BACT</name>
<reference evidence="1 2" key="1">
    <citation type="submission" date="2015-08" db="EMBL/GenBank/DDBJ databases">
        <authorList>
            <person name="Babu N.S."/>
            <person name="Beckwith C.J."/>
            <person name="Beseler K.G."/>
            <person name="Brison A."/>
            <person name="Carone J.V."/>
            <person name="Caskin T.P."/>
            <person name="Diamond M."/>
            <person name="Durham M.E."/>
            <person name="Foxe J.M."/>
            <person name="Go M."/>
            <person name="Henderson B.A."/>
            <person name="Jones I.B."/>
            <person name="McGettigan J.A."/>
            <person name="Micheletti S.J."/>
            <person name="Nasrallah M.E."/>
            <person name="Ortiz D."/>
            <person name="Piller C.R."/>
            <person name="Privatt S.R."/>
            <person name="Schneider S.L."/>
            <person name="Sharp S."/>
            <person name="Smith T.C."/>
            <person name="Stanton J.D."/>
            <person name="Ullery H.E."/>
            <person name="Wilson R.J."/>
            <person name="Serrano M.G."/>
            <person name="Buck G."/>
            <person name="Lee V."/>
            <person name="Wang Y."/>
            <person name="Carvalho R."/>
            <person name="Voegtly L."/>
            <person name="Shi R."/>
            <person name="Duckworth R."/>
            <person name="Johnson A."/>
            <person name="Loviza R."/>
            <person name="Walstead R."/>
            <person name="Shah Z."/>
            <person name="Kiflezghi M."/>
            <person name="Wade K."/>
            <person name="Ball S.L."/>
            <person name="Bradley K.W."/>
            <person name="Asai D.J."/>
            <person name="Bowman C.A."/>
            <person name="Russell D.A."/>
            <person name="Pope W.H."/>
            <person name="Jacobs-Sera D."/>
            <person name="Hendrix R.W."/>
            <person name="Hatfull G.F."/>
        </authorList>
    </citation>
    <scope>NUCLEOTIDE SEQUENCE [LARGE SCALE GENOMIC DNA]</scope>
    <source>
        <strain evidence="1 2">DSM 27648</strain>
    </source>
</reference>
<dbReference type="EMBL" id="CP012333">
    <property type="protein sequence ID" value="AKU99155.1"/>
    <property type="molecule type" value="Genomic_DNA"/>
</dbReference>
<evidence type="ECO:0000313" key="2">
    <source>
        <dbReference type="Proteomes" id="UP000064967"/>
    </source>
</evidence>
<evidence type="ECO:0008006" key="3">
    <source>
        <dbReference type="Google" id="ProtNLM"/>
    </source>
</evidence>
<organism evidence="1 2">
    <name type="scientific">Labilithrix luteola</name>
    <dbReference type="NCBI Taxonomy" id="1391654"/>
    <lineage>
        <taxon>Bacteria</taxon>
        <taxon>Pseudomonadati</taxon>
        <taxon>Myxococcota</taxon>
        <taxon>Polyangia</taxon>
        <taxon>Polyangiales</taxon>
        <taxon>Labilitrichaceae</taxon>
        <taxon>Labilithrix</taxon>
    </lineage>
</organism>
<accession>A0A0K1Q045</accession>
<sequence>MRRLTGAWSARIKHYERPNQPPRESSGEFLARMDIGGLFLCREVNFGMAGFQGRGITGYDASRGTYVGTWVDSTSPLIYRTEGHFDARGVYCEHSEVPSANGASNRLRLTTEVIAPNQMLLRIYEPDEVGNETLVIQIEHTRRRFID</sequence>
<gene>
    <name evidence="1" type="ORF">AKJ09_05819</name>
</gene>
<dbReference type="Proteomes" id="UP000064967">
    <property type="component" value="Chromosome"/>
</dbReference>
<evidence type="ECO:0000313" key="1">
    <source>
        <dbReference type="EMBL" id="AKU99155.1"/>
    </source>
</evidence>
<keyword evidence="2" id="KW-1185">Reference proteome</keyword>
<protein>
    <recommendedName>
        <fullName evidence="3">DUF1579 domain-containing protein</fullName>
    </recommendedName>
</protein>
<proteinExistence type="predicted"/>
<dbReference type="Pfam" id="PF07617">
    <property type="entry name" value="DUF1579"/>
    <property type="match status" value="1"/>
</dbReference>
<dbReference type="KEGG" id="llu:AKJ09_05819"/>
<dbReference type="AlphaFoldDB" id="A0A0K1Q045"/>
<dbReference type="InterPro" id="IPR011473">
    <property type="entry name" value="DUF1579"/>
</dbReference>